<dbReference type="InterPro" id="IPR027417">
    <property type="entry name" value="P-loop_NTPase"/>
</dbReference>
<proteinExistence type="predicted"/>
<dbReference type="Proteomes" id="UP000314960">
    <property type="component" value="Chromosome"/>
</dbReference>
<evidence type="ECO:0000313" key="2">
    <source>
        <dbReference type="Proteomes" id="UP000314960"/>
    </source>
</evidence>
<evidence type="ECO:0008006" key="3">
    <source>
        <dbReference type="Google" id="ProtNLM"/>
    </source>
</evidence>
<dbReference type="Gene3D" id="3.40.50.300">
    <property type="entry name" value="P-loop containing nucleotide triphosphate hydrolases"/>
    <property type="match status" value="1"/>
</dbReference>
<name>A0A3S6QP47_9LACO</name>
<dbReference type="AlphaFoldDB" id="A0A3S6QP47"/>
<dbReference type="RefSeq" id="WP_141053560.1">
    <property type="nucleotide sequence ID" value="NZ_CP018176.1"/>
</dbReference>
<dbReference type="SUPFAM" id="SSF52540">
    <property type="entry name" value="P-loop containing nucleoside triphosphate hydrolases"/>
    <property type="match status" value="1"/>
</dbReference>
<gene>
    <name evidence="1" type="ORF">BSQ49_06105</name>
</gene>
<evidence type="ECO:0000313" key="1">
    <source>
        <dbReference type="EMBL" id="AUJ29801.1"/>
    </source>
</evidence>
<sequence>MDAVKNALENYLNSDDTLAFQINGPWGSGKTFYILDQGITLIKKIGLYPIYFFLNGQNDIQYIKKILNKRILYTWGALKSKNYKWIDQINTISDIVDDSSVELNHLPYNLDYFYKRASNIIKKTAFRKVDFSKFVIILDDLERISEPLTVHEVFGCINNLMESLNCKIIIISNENQASDKKELVAIKEKVINKTVYFGNNSLSVAKKIIECNLKDYEDWFESINLNSSWFINIFENLFKTHKNINLRTIQSVIDTFIQVLNKIKNENLTVDESKQFLKTAYTSILVLTYEYKLGKLSNADYLKNFFNLRGPTLVSNASMIEILQQKQKKKADQEKKDTVQTEIIDKFHNKFDEFDKNIVYTNSIYELVLHDIFDLSEFKADIDKFFFKEENKASQILNLLQNYRSLSENSLQKTQEEALAILSQDIGIQNIINICLFLLYQKRNGLLFIKFDEEESLNSIKKRIFSLTNQELESIRLIYIEYSRDDNDFLIEIRKTIDSALAKHKYELCLDALNAILSNKWYDFKRKNPIPVFEKMNKKPISLFELMLDQKSIEKKLFEDNNAILGLETYLNSAIVNVSNAKGFYFHEIKYAGSFLTQLEKDQAIINNLDKVMQFNIKELKELIQACIDHLK</sequence>
<accession>A0A3S6QP47</accession>
<organism evidence="1 2">
    <name type="scientific">Liquorilactobacillus hordei</name>
    <dbReference type="NCBI Taxonomy" id="468911"/>
    <lineage>
        <taxon>Bacteria</taxon>
        <taxon>Bacillati</taxon>
        <taxon>Bacillota</taxon>
        <taxon>Bacilli</taxon>
        <taxon>Lactobacillales</taxon>
        <taxon>Lactobacillaceae</taxon>
        <taxon>Liquorilactobacillus</taxon>
    </lineage>
</organism>
<dbReference type="KEGG" id="lhw:BSQ49_06105"/>
<reference evidence="1 2" key="1">
    <citation type="submission" date="2016-11" db="EMBL/GenBank/DDBJ databases">
        <title>Interaction between Lactobacillus species and yeast in water kefir.</title>
        <authorList>
            <person name="Behr J."/>
            <person name="Xu D."/>
            <person name="Vogel R.F."/>
        </authorList>
    </citation>
    <scope>NUCLEOTIDE SEQUENCE [LARGE SCALE GENOMIC DNA]</scope>
    <source>
        <strain evidence="1 2">TMW 1.1822</strain>
    </source>
</reference>
<dbReference type="EMBL" id="CP018176">
    <property type="protein sequence ID" value="AUJ29801.1"/>
    <property type="molecule type" value="Genomic_DNA"/>
</dbReference>
<protein>
    <recommendedName>
        <fullName evidence="3">KAP NTPase domain-containing protein</fullName>
    </recommendedName>
</protein>